<feature type="transmembrane region" description="Helical" evidence="1">
    <location>
        <begin position="24"/>
        <end position="42"/>
    </location>
</feature>
<feature type="transmembrane region" description="Helical" evidence="1">
    <location>
        <begin position="87"/>
        <end position="117"/>
    </location>
</feature>
<feature type="transmembrane region" description="Helical" evidence="1">
    <location>
        <begin position="54"/>
        <end position="75"/>
    </location>
</feature>
<sequence>MYLMERARSGFSIQFFWSGSDPELLTRLGICTLMIATVAIALEFCAATVGPVPLSIRLFGLAIGFYGFATLTFRFSRFTEIAWCEAVLFFGLPAYLLCVRGALVRCFALLSTVYFLISPRPVD</sequence>
<evidence type="ECO:0000313" key="3">
    <source>
        <dbReference type="Proteomes" id="UP000316476"/>
    </source>
</evidence>
<evidence type="ECO:0000256" key="1">
    <source>
        <dbReference type="SAM" id="Phobius"/>
    </source>
</evidence>
<evidence type="ECO:0000313" key="2">
    <source>
        <dbReference type="EMBL" id="TWU63465.1"/>
    </source>
</evidence>
<proteinExistence type="predicted"/>
<accession>A0A5C6FMX2</accession>
<organism evidence="2 3">
    <name type="scientific">Crateriforma conspicua</name>
    <dbReference type="NCBI Taxonomy" id="2527996"/>
    <lineage>
        <taxon>Bacteria</taxon>
        <taxon>Pseudomonadati</taxon>
        <taxon>Planctomycetota</taxon>
        <taxon>Planctomycetia</taxon>
        <taxon>Planctomycetales</taxon>
        <taxon>Planctomycetaceae</taxon>
        <taxon>Crateriforma</taxon>
    </lineage>
</organism>
<gene>
    <name evidence="2" type="ORF">V7x_52050</name>
</gene>
<keyword evidence="1" id="KW-0812">Transmembrane</keyword>
<dbReference type="EMBL" id="SJPZ01000002">
    <property type="protein sequence ID" value="TWU63465.1"/>
    <property type="molecule type" value="Genomic_DNA"/>
</dbReference>
<dbReference type="AlphaFoldDB" id="A0A5C6FMX2"/>
<protein>
    <submittedName>
        <fullName evidence="2">Uncharacterized protein</fullName>
    </submittedName>
</protein>
<keyword evidence="1" id="KW-0472">Membrane</keyword>
<name>A0A5C6FMX2_9PLAN</name>
<keyword evidence="1" id="KW-1133">Transmembrane helix</keyword>
<reference evidence="2 3" key="1">
    <citation type="submission" date="2019-02" db="EMBL/GenBank/DDBJ databases">
        <title>Deep-cultivation of Planctomycetes and their phenomic and genomic characterization uncovers novel biology.</title>
        <authorList>
            <person name="Wiegand S."/>
            <person name="Jogler M."/>
            <person name="Boedeker C."/>
            <person name="Pinto D."/>
            <person name="Vollmers J."/>
            <person name="Rivas-Marin E."/>
            <person name="Kohn T."/>
            <person name="Peeters S.H."/>
            <person name="Heuer A."/>
            <person name="Rast P."/>
            <person name="Oberbeckmann S."/>
            <person name="Bunk B."/>
            <person name="Jeske O."/>
            <person name="Meyerdierks A."/>
            <person name="Storesund J.E."/>
            <person name="Kallscheuer N."/>
            <person name="Luecker S."/>
            <person name="Lage O.M."/>
            <person name="Pohl T."/>
            <person name="Merkel B.J."/>
            <person name="Hornburger P."/>
            <person name="Mueller R.-W."/>
            <person name="Bruemmer F."/>
            <person name="Labrenz M."/>
            <person name="Spormann A.M."/>
            <person name="Op Den Camp H."/>
            <person name="Overmann J."/>
            <person name="Amann R."/>
            <person name="Jetten M.S.M."/>
            <person name="Mascher T."/>
            <person name="Medema M.H."/>
            <person name="Devos D.P."/>
            <person name="Kaster A.-K."/>
            <person name="Ovreas L."/>
            <person name="Rohde M."/>
            <person name="Galperin M.Y."/>
            <person name="Jogler C."/>
        </authorList>
    </citation>
    <scope>NUCLEOTIDE SEQUENCE [LARGE SCALE GENOMIC DNA]</scope>
    <source>
        <strain evidence="2 3">V7</strain>
    </source>
</reference>
<dbReference type="Proteomes" id="UP000316476">
    <property type="component" value="Unassembled WGS sequence"/>
</dbReference>
<comment type="caution">
    <text evidence="2">The sequence shown here is derived from an EMBL/GenBank/DDBJ whole genome shotgun (WGS) entry which is preliminary data.</text>
</comment>
<dbReference type="RefSeq" id="WP_146416062.1">
    <property type="nucleotide sequence ID" value="NZ_SJPZ01000002.1"/>
</dbReference>